<protein>
    <recommendedName>
        <fullName evidence="3">DoxX family protein</fullName>
    </recommendedName>
</protein>
<feature type="transmembrane region" description="Helical" evidence="1">
    <location>
        <begin position="93"/>
        <end position="111"/>
    </location>
</feature>
<keyword evidence="1" id="KW-1133">Transmembrane helix</keyword>
<keyword evidence="1" id="KW-0472">Membrane</keyword>
<sequence>MKTNWGFRVLGLSMLLFGVAALYWHRLTPSEEHLVLGDGRLHTIVLVCLGIAYIVGGTLVLLRTTMRLGATAIAVALGVFVLLQIPGSIVHPAAWIGIFEVLGIISGALILVERTGAIPNERLVRGTMLLFGLCVASYAIAQVAYLQHTASLVPAWMPLGQMFWTIFTTIAFAFAAIAILTGFLRVLALQLLTAMLVIFGLAVWLPQIVTQPHLPGNWTEFAENFGIAAGAWILVDWLQARAAVNASRNPPGESA</sequence>
<accession>E6Q0U8</accession>
<reference evidence="2" key="1">
    <citation type="submission" date="2009-10" db="EMBL/GenBank/DDBJ databases">
        <title>Diversity of trophic interactions inside an arsenic-rich microbial ecosystem.</title>
        <authorList>
            <person name="Bertin P.N."/>
            <person name="Heinrich-Salmeron A."/>
            <person name="Pelletier E."/>
            <person name="Goulhen-Chollet F."/>
            <person name="Arsene-Ploetze F."/>
            <person name="Gallien S."/>
            <person name="Calteau A."/>
            <person name="Vallenet D."/>
            <person name="Casiot C."/>
            <person name="Chane-Woon-Ming B."/>
            <person name="Giloteaux L."/>
            <person name="Barakat M."/>
            <person name="Bonnefoy V."/>
            <person name="Bruneel O."/>
            <person name="Chandler M."/>
            <person name="Cleiss J."/>
            <person name="Duran R."/>
            <person name="Elbaz-Poulichet F."/>
            <person name="Fonknechten N."/>
            <person name="Lauga B."/>
            <person name="Mornico D."/>
            <person name="Ortet P."/>
            <person name="Schaeffer C."/>
            <person name="Siguier P."/>
            <person name="Alexander Thil Smith A."/>
            <person name="Van Dorsselaer A."/>
            <person name="Weissenbach J."/>
            <person name="Medigue C."/>
            <person name="Le Paslier D."/>
        </authorList>
    </citation>
    <scope>NUCLEOTIDE SEQUENCE</scope>
</reference>
<keyword evidence="1" id="KW-0812">Transmembrane</keyword>
<feature type="transmembrane region" description="Helical" evidence="1">
    <location>
        <begin position="191"/>
        <end position="209"/>
    </location>
</feature>
<feature type="transmembrane region" description="Helical" evidence="1">
    <location>
        <begin position="7"/>
        <end position="24"/>
    </location>
</feature>
<proteinExistence type="predicted"/>
<evidence type="ECO:0008006" key="3">
    <source>
        <dbReference type="Google" id="ProtNLM"/>
    </source>
</evidence>
<evidence type="ECO:0000256" key="1">
    <source>
        <dbReference type="SAM" id="Phobius"/>
    </source>
</evidence>
<name>E6Q0U8_9ZZZZ</name>
<feature type="transmembrane region" description="Helical" evidence="1">
    <location>
        <begin position="69"/>
        <end position="87"/>
    </location>
</feature>
<feature type="transmembrane region" description="Helical" evidence="1">
    <location>
        <begin position="123"/>
        <end position="141"/>
    </location>
</feature>
<feature type="transmembrane region" description="Helical" evidence="1">
    <location>
        <begin position="44"/>
        <end position="62"/>
    </location>
</feature>
<evidence type="ECO:0000313" key="2">
    <source>
        <dbReference type="EMBL" id="CBI00808.1"/>
    </source>
</evidence>
<dbReference type="AlphaFoldDB" id="E6Q0U8"/>
<dbReference type="EMBL" id="CABO01000006">
    <property type="protein sequence ID" value="CBI00808.1"/>
    <property type="molecule type" value="Genomic_DNA"/>
</dbReference>
<gene>
    <name evidence="2" type="ORF">CARN4_0155</name>
</gene>
<organism evidence="2">
    <name type="scientific">mine drainage metagenome</name>
    <dbReference type="NCBI Taxonomy" id="410659"/>
    <lineage>
        <taxon>unclassified sequences</taxon>
        <taxon>metagenomes</taxon>
        <taxon>ecological metagenomes</taxon>
    </lineage>
</organism>
<feature type="transmembrane region" description="Helical" evidence="1">
    <location>
        <begin position="161"/>
        <end position="184"/>
    </location>
</feature>
<comment type="caution">
    <text evidence="2">The sequence shown here is derived from an EMBL/GenBank/DDBJ whole genome shotgun (WGS) entry which is preliminary data.</text>
</comment>